<dbReference type="Gene3D" id="3.30.750.24">
    <property type="entry name" value="STAS domain"/>
    <property type="match status" value="1"/>
</dbReference>
<gene>
    <name evidence="6" type="ORF">F7R91_37055</name>
</gene>
<name>A0A643JSC0_9ACTN</name>
<dbReference type="InterPro" id="IPR002645">
    <property type="entry name" value="STAS_dom"/>
</dbReference>
<evidence type="ECO:0000313" key="6">
    <source>
        <dbReference type="EMBL" id="KAB1140149.1"/>
    </source>
</evidence>
<evidence type="ECO:0000256" key="2">
    <source>
        <dbReference type="RuleBase" id="RU003749"/>
    </source>
</evidence>
<feature type="compositionally biased region" description="Basic and acidic residues" evidence="3">
    <location>
        <begin position="11"/>
        <end position="22"/>
    </location>
</feature>
<dbReference type="RefSeq" id="WP_150957568.1">
    <property type="nucleotide sequence ID" value="NZ_VZRB01000045.1"/>
</dbReference>
<evidence type="ECO:0000259" key="4">
    <source>
        <dbReference type="PROSITE" id="PS50801"/>
    </source>
</evidence>
<comment type="caution">
    <text evidence="6">The sequence shown here is derived from an EMBL/GenBank/DDBJ whole genome shotgun (WGS) entry which is preliminary data.</text>
</comment>
<dbReference type="Pfam" id="PF13466">
    <property type="entry name" value="STAS_2"/>
    <property type="match status" value="1"/>
</dbReference>
<dbReference type="InterPro" id="IPR005561">
    <property type="entry name" value="ANTAR"/>
</dbReference>
<feature type="compositionally biased region" description="Acidic residues" evidence="3">
    <location>
        <begin position="123"/>
        <end position="134"/>
    </location>
</feature>
<dbReference type="SUPFAM" id="SSF52172">
    <property type="entry name" value="CheY-like"/>
    <property type="match status" value="1"/>
</dbReference>
<dbReference type="NCBIfam" id="TIGR00377">
    <property type="entry name" value="ant_ant_sig"/>
    <property type="match status" value="1"/>
</dbReference>
<dbReference type="CDD" id="cd07043">
    <property type="entry name" value="STAS_anti-anti-sigma_factors"/>
    <property type="match status" value="1"/>
</dbReference>
<evidence type="ECO:0000256" key="1">
    <source>
        <dbReference type="ARBA" id="ARBA00009013"/>
    </source>
</evidence>
<feature type="region of interest" description="Disordered" evidence="3">
    <location>
        <begin position="123"/>
        <end position="145"/>
    </location>
</feature>
<evidence type="ECO:0000256" key="3">
    <source>
        <dbReference type="SAM" id="MobiDB-lite"/>
    </source>
</evidence>
<dbReference type="InterPro" id="IPR003658">
    <property type="entry name" value="Anti-sigma_ant"/>
</dbReference>
<dbReference type="InterPro" id="IPR036513">
    <property type="entry name" value="STAS_dom_sf"/>
</dbReference>
<proteinExistence type="inferred from homology"/>
<dbReference type="PROSITE" id="PS50921">
    <property type="entry name" value="ANTAR"/>
    <property type="match status" value="1"/>
</dbReference>
<organism evidence="6 7">
    <name type="scientific">Streptomyces luteolifulvus</name>
    <dbReference type="NCBI Taxonomy" id="2615112"/>
    <lineage>
        <taxon>Bacteria</taxon>
        <taxon>Bacillati</taxon>
        <taxon>Actinomycetota</taxon>
        <taxon>Actinomycetes</taxon>
        <taxon>Kitasatosporales</taxon>
        <taxon>Streptomycetaceae</taxon>
        <taxon>Streptomyces</taxon>
    </lineage>
</organism>
<feature type="domain" description="ANTAR" evidence="5">
    <location>
        <begin position="144"/>
        <end position="205"/>
    </location>
</feature>
<dbReference type="GO" id="GO:0003723">
    <property type="term" value="F:RNA binding"/>
    <property type="evidence" value="ECO:0007669"/>
    <property type="project" value="InterPro"/>
</dbReference>
<dbReference type="SMART" id="SM01012">
    <property type="entry name" value="ANTAR"/>
    <property type="match status" value="1"/>
</dbReference>
<evidence type="ECO:0000313" key="7">
    <source>
        <dbReference type="Proteomes" id="UP000442707"/>
    </source>
</evidence>
<dbReference type="PANTHER" id="PTHR33495:SF2">
    <property type="entry name" value="ANTI-SIGMA FACTOR ANTAGONIST TM_1081-RELATED"/>
    <property type="match status" value="1"/>
</dbReference>
<comment type="similarity">
    <text evidence="1 2">Belongs to the anti-sigma-factor antagonist family.</text>
</comment>
<dbReference type="InterPro" id="IPR058548">
    <property type="entry name" value="MlaB-like_STAS"/>
</dbReference>
<accession>A0A643JSC0</accession>
<reference evidence="6 7" key="1">
    <citation type="submission" date="2019-09" db="EMBL/GenBank/DDBJ databases">
        <title>Screening of Novel Bioactive Compounds from Soil-Associated.</title>
        <authorList>
            <person name="Zhao S."/>
        </authorList>
    </citation>
    <scope>NUCLEOTIDE SEQUENCE [LARGE SCALE GENOMIC DNA]</scope>
    <source>
        <strain evidence="6 7">HIT-DPA4</strain>
    </source>
</reference>
<sequence length="238" mass="25323">MPEPANSAPSGKREDVSARHTEPTITTCADGDRVIVTVRGELDLGTDQRLRRALRSALSRSVRGIDLDMGGVEFCDCSALNVLLSIRQQALAQSKTVRIEAAGPVVERVLTLTDTRPLFTAADLDDAADTDDAAEGDRGPGPAEEDLRIEVVQLRRAMQTRPTIDLARGILMAAFGLDPDDAMTALVTASQNTNTKLHHLAQDLVDATNGSPLPESVQKELSTAVAKVSTSPVSDEDG</sequence>
<keyword evidence="7" id="KW-1185">Reference proteome</keyword>
<dbReference type="InterPro" id="IPR011006">
    <property type="entry name" value="CheY-like_superfamily"/>
</dbReference>
<dbReference type="GO" id="GO:0043856">
    <property type="term" value="F:anti-sigma factor antagonist activity"/>
    <property type="evidence" value="ECO:0007669"/>
    <property type="project" value="InterPro"/>
</dbReference>
<protein>
    <recommendedName>
        <fullName evidence="2">Anti-sigma factor antagonist</fullName>
    </recommendedName>
</protein>
<dbReference type="SUPFAM" id="SSF52091">
    <property type="entry name" value="SpoIIaa-like"/>
    <property type="match status" value="1"/>
</dbReference>
<dbReference type="PANTHER" id="PTHR33495">
    <property type="entry name" value="ANTI-SIGMA FACTOR ANTAGONIST TM_1081-RELATED-RELATED"/>
    <property type="match status" value="1"/>
</dbReference>
<dbReference type="Pfam" id="PF03861">
    <property type="entry name" value="ANTAR"/>
    <property type="match status" value="1"/>
</dbReference>
<evidence type="ECO:0000259" key="5">
    <source>
        <dbReference type="PROSITE" id="PS50921"/>
    </source>
</evidence>
<dbReference type="Gene3D" id="1.10.10.10">
    <property type="entry name" value="Winged helix-like DNA-binding domain superfamily/Winged helix DNA-binding domain"/>
    <property type="match status" value="1"/>
</dbReference>
<feature type="domain" description="STAS" evidence="4">
    <location>
        <begin position="34"/>
        <end position="137"/>
    </location>
</feature>
<dbReference type="Proteomes" id="UP000442707">
    <property type="component" value="Unassembled WGS sequence"/>
</dbReference>
<dbReference type="EMBL" id="VZRB01000045">
    <property type="protein sequence ID" value="KAB1140149.1"/>
    <property type="molecule type" value="Genomic_DNA"/>
</dbReference>
<dbReference type="InterPro" id="IPR036388">
    <property type="entry name" value="WH-like_DNA-bd_sf"/>
</dbReference>
<dbReference type="AlphaFoldDB" id="A0A643JSC0"/>
<feature type="region of interest" description="Disordered" evidence="3">
    <location>
        <begin position="1"/>
        <end position="24"/>
    </location>
</feature>
<dbReference type="PROSITE" id="PS50801">
    <property type="entry name" value="STAS"/>
    <property type="match status" value="1"/>
</dbReference>